<reference evidence="1 2" key="2">
    <citation type="submission" date="2018-11" db="EMBL/GenBank/DDBJ databases">
        <authorList>
            <consortium name="Pathogen Informatics"/>
        </authorList>
    </citation>
    <scope>NUCLEOTIDE SEQUENCE [LARGE SCALE GENOMIC DNA]</scope>
</reference>
<sequence>MVLAMSGHAGMVLAMRGHAGMVLAMSGHAGMVLAMSGHAVMALAYTWSEYSIYGQCDERRDIPMSSIGEGRD</sequence>
<gene>
    <name evidence="1" type="ORF">TCNE_LOCUS14755</name>
</gene>
<organism evidence="2 3">
    <name type="scientific">Toxocara canis</name>
    <name type="common">Canine roundworm</name>
    <dbReference type="NCBI Taxonomy" id="6265"/>
    <lineage>
        <taxon>Eukaryota</taxon>
        <taxon>Metazoa</taxon>
        <taxon>Ecdysozoa</taxon>
        <taxon>Nematoda</taxon>
        <taxon>Chromadorea</taxon>
        <taxon>Rhabditida</taxon>
        <taxon>Spirurina</taxon>
        <taxon>Ascaridomorpha</taxon>
        <taxon>Ascaridoidea</taxon>
        <taxon>Toxocaridae</taxon>
        <taxon>Toxocara</taxon>
    </lineage>
</organism>
<dbReference type="EMBL" id="UYWY01022433">
    <property type="protein sequence ID" value="VDM46076.1"/>
    <property type="molecule type" value="Genomic_DNA"/>
</dbReference>
<proteinExistence type="predicted"/>
<evidence type="ECO:0000313" key="3">
    <source>
        <dbReference type="WBParaSite" id="TCNE_0001475501-mRNA-1"/>
    </source>
</evidence>
<reference evidence="3" key="1">
    <citation type="submission" date="2016-06" db="UniProtKB">
        <authorList>
            <consortium name="WormBaseParasite"/>
        </authorList>
    </citation>
    <scope>IDENTIFICATION</scope>
</reference>
<dbReference type="AlphaFoldDB" id="A0A183V1Y5"/>
<dbReference type="Proteomes" id="UP000050794">
    <property type="component" value="Unassembled WGS sequence"/>
</dbReference>
<protein>
    <submittedName>
        <fullName evidence="3">Copper transporter</fullName>
    </submittedName>
</protein>
<dbReference type="WBParaSite" id="TCNE_0001475501-mRNA-1">
    <property type="protein sequence ID" value="TCNE_0001475501-mRNA-1"/>
    <property type="gene ID" value="TCNE_0001475501"/>
</dbReference>
<keyword evidence="2" id="KW-1185">Reference proteome</keyword>
<evidence type="ECO:0000313" key="2">
    <source>
        <dbReference type="Proteomes" id="UP000050794"/>
    </source>
</evidence>
<evidence type="ECO:0000313" key="1">
    <source>
        <dbReference type="EMBL" id="VDM46076.1"/>
    </source>
</evidence>
<accession>A0A183V1Y5</accession>
<name>A0A183V1Y5_TOXCA</name>